<dbReference type="SUPFAM" id="SSF81273">
    <property type="entry name" value="H-NS histone-like proteins"/>
    <property type="match status" value="1"/>
</dbReference>
<evidence type="ECO:0000313" key="3">
    <source>
        <dbReference type="EMBL" id="GAA4648817.1"/>
    </source>
</evidence>
<dbReference type="InterPro" id="IPR054180">
    <property type="entry name" value="H-NS-like_N"/>
</dbReference>
<organism evidence="3 4">
    <name type="scientific">Kistimonas scapharcae</name>
    <dbReference type="NCBI Taxonomy" id="1036133"/>
    <lineage>
        <taxon>Bacteria</taxon>
        <taxon>Pseudomonadati</taxon>
        <taxon>Pseudomonadota</taxon>
        <taxon>Gammaproteobacteria</taxon>
        <taxon>Oceanospirillales</taxon>
        <taxon>Endozoicomonadaceae</taxon>
        <taxon>Kistimonas</taxon>
    </lineage>
</organism>
<comment type="caution">
    <text evidence="3">The sequence shown here is derived from an EMBL/GenBank/DDBJ whole genome shotgun (WGS) entry which is preliminary data.</text>
</comment>
<dbReference type="EMBL" id="BAABFL010000108">
    <property type="protein sequence ID" value="GAA4648817.1"/>
    <property type="molecule type" value="Genomic_DNA"/>
</dbReference>
<proteinExistence type="predicted"/>
<dbReference type="Pfam" id="PF22470">
    <property type="entry name" value="Histone_HNS_N"/>
    <property type="match status" value="1"/>
</dbReference>
<protein>
    <submittedName>
        <fullName evidence="3">H-NS family nucleoid-associated regulatory protein</fullName>
    </submittedName>
</protein>
<dbReference type="Gene3D" id="1.10.287.1050">
    <property type="entry name" value="H-NS histone-like proteins"/>
    <property type="match status" value="1"/>
</dbReference>
<sequence>MNIFDEIQHRLASKTRIRALFKDVHVEDIERIISRLEGILAEKKDAVAADEAKRQAKQENIDEVRRLLAERGLSLDDLDPTEEAAPKKRRNVQKFTFQYETNSGDTVTWHGSTTGRLPKDFQTYLDRTGKKRLDCVIED</sequence>
<keyword evidence="4" id="KW-1185">Reference proteome</keyword>
<dbReference type="RefSeq" id="WP_345194539.1">
    <property type="nucleotide sequence ID" value="NZ_BAABFL010000108.1"/>
</dbReference>
<evidence type="ECO:0000313" key="4">
    <source>
        <dbReference type="Proteomes" id="UP001500604"/>
    </source>
</evidence>
<feature type="coiled-coil region" evidence="1">
    <location>
        <begin position="26"/>
        <end position="67"/>
    </location>
</feature>
<dbReference type="Proteomes" id="UP001500604">
    <property type="component" value="Unassembled WGS sequence"/>
</dbReference>
<evidence type="ECO:0000256" key="1">
    <source>
        <dbReference type="SAM" id="Coils"/>
    </source>
</evidence>
<feature type="domain" description="DNA-binding protein H-NS-like N-terminal" evidence="2">
    <location>
        <begin position="5"/>
        <end position="80"/>
    </location>
</feature>
<dbReference type="InterPro" id="IPR027454">
    <property type="entry name" value="Histone_HNS_N"/>
</dbReference>
<reference evidence="4" key="1">
    <citation type="journal article" date="2019" name="Int. J. Syst. Evol. Microbiol.">
        <title>The Global Catalogue of Microorganisms (GCM) 10K type strain sequencing project: providing services to taxonomists for standard genome sequencing and annotation.</title>
        <authorList>
            <consortium name="The Broad Institute Genomics Platform"/>
            <consortium name="The Broad Institute Genome Sequencing Center for Infectious Disease"/>
            <person name="Wu L."/>
            <person name="Ma J."/>
        </authorList>
    </citation>
    <scope>NUCLEOTIDE SEQUENCE [LARGE SCALE GENOMIC DNA]</scope>
    <source>
        <strain evidence="4">JCM 17805</strain>
    </source>
</reference>
<accession>A0ABP8UYX4</accession>
<name>A0ABP8UYX4_9GAMM</name>
<gene>
    <name evidence="3" type="ORF">GCM10023116_10900</name>
</gene>
<evidence type="ECO:0000259" key="2">
    <source>
        <dbReference type="Pfam" id="PF22470"/>
    </source>
</evidence>
<keyword evidence="1" id="KW-0175">Coiled coil</keyword>